<evidence type="ECO:0000256" key="8">
    <source>
        <dbReference type="ARBA" id="ARBA00022786"/>
    </source>
</evidence>
<evidence type="ECO:0000256" key="5">
    <source>
        <dbReference type="ARBA" id="ARBA00022679"/>
    </source>
</evidence>
<evidence type="ECO:0000256" key="11">
    <source>
        <dbReference type="ARBA" id="ARBA00031731"/>
    </source>
</evidence>
<dbReference type="InterPro" id="IPR026846">
    <property type="entry name" value="Nse2(Mms21)"/>
</dbReference>
<evidence type="ECO:0000256" key="3">
    <source>
        <dbReference type="ARBA" id="ARBA00008212"/>
    </source>
</evidence>
<evidence type="ECO:0000256" key="12">
    <source>
        <dbReference type="ARBA" id="ARBA00032533"/>
    </source>
</evidence>
<evidence type="ECO:0000256" key="4">
    <source>
        <dbReference type="ARBA" id="ARBA00020923"/>
    </source>
</evidence>
<name>A0A9P0AF91_BEMTA</name>
<evidence type="ECO:0000256" key="9">
    <source>
        <dbReference type="ARBA" id="ARBA00022833"/>
    </source>
</evidence>
<evidence type="ECO:0000256" key="1">
    <source>
        <dbReference type="ARBA" id="ARBA00004123"/>
    </source>
</evidence>
<dbReference type="PROSITE" id="PS51044">
    <property type="entry name" value="ZF_SP_RING"/>
    <property type="match status" value="1"/>
</dbReference>
<dbReference type="EMBL" id="OU963865">
    <property type="protein sequence ID" value="CAH0389273.1"/>
    <property type="molecule type" value="Genomic_DNA"/>
</dbReference>
<evidence type="ECO:0000313" key="16">
    <source>
        <dbReference type="Proteomes" id="UP001152759"/>
    </source>
</evidence>
<organism evidence="15 16">
    <name type="scientific">Bemisia tabaci</name>
    <name type="common">Sweetpotato whitefly</name>
    <name type="synonym">Aleurodes tabaci</name>
    <dbReference type="NCBI Taxonomy" id="7038"/>
    <lineage>
        <taxon>Eukaryota</taxon>
        <taxon>Metazoa</taxon>
        <taxon>Ecdysozoa</taxon>
        <taxon>Arthropoda</taxon>
        <taxon>Hexapoda</taxon>
        <taxon>Insecta</taxon>
        <taxon>Pterygota</taxon>
        <taxon>Neoptera</taxon>
        <taxon>Paraneoptera</taxon>
        <taxon>Hemiptera</taxon>
        <taxon>Sternorrhyncha</taxon>
        <taxon>Aleyrodoidea</taxon>
        <taxon>Aleyrodidae</taxon>
        <taxon>Aleyrodinae</taxon>
        <taxon>Bemisia</taxon>
    </lineage>
</organism>
<accession>A0A9P0AF91</accession>
<dbReference type="PANTHER" id="PTHR21330">
    <property type="entry name" value="E3 SUMO-PROTEIN LIGASE NSE2"/>
    <property type="match status" value="1"/>
</dbReference>
<proteinExistence type="inferred from homology"/>
<dbReference type="GO" id="GO:0005634">
    <property type="term" value="C:nucleus"/>
    <property type="evidence" value="ECO:0007669"/>
    <property type="project" value="UniProtKB-SubCell"/>
</dbReference>
<keyword evidence="6" id="KW-0479">Metal-binding</keyword>
<evidence type="ECO:0000313" key="15">
    <source>
        <dbReference type="EMBL" id="CAH0389273.1"/>
    </source>
</evidence>
<evidence type="ECO:0000256" key="7">
    <source>
        <dbReference type="ARBA" id="ARBA00022771"/>
    </source>
</evidence>
<dbReference type="Pfam" id="PF11789">
    <property type="entry name" value="zf-Nse"/>
    <property type="match status" value="1"/>
</dbReference>
<dbReference type="SUPFAM" id="SSF57850">
    <property type="entry name" value="RING/U-box"/>
    <property type="match status" value="1"/>
</dbReference>
<reference evidence="15" key="1">
    <citation type="submission" date="2021-12" db="EMBL/GenBank/DDBJ databases">
        <authorList>
            <person name="King R."/>
        </authorList>
    </citation>
    <scope>NUCLEOTIDE SEQUENCE</scope>
</reference>
<evidence type="ECO:0000256" key="13">
    <source>
        <dbReference type="PROSITE-ProRule" id="PRU00452"/>
    </source>
</evidence>
<dbReference type="InterPro" id="IPR013083">
    <property type="entry name" value="Znf_RING/FYVE/PHD"/>
</dbReference>
<dbReference type="AlphaFoldDB" id="A0A9P0AF91"/>
<dbReference type="GO" id="GO:0008270">
    <property type="term" value="F:zinc ion binding"/>
    <property type="evidence" value="ECO:0007669"/>
    <property type="project" value="UniProtKB-KW"/>
</dbReference>
<keyword evidence="5" id="KW-0808">Transferase</keyword>
<dbReference type="Proteomes" id="UP001152759">
    <property type="component" value="Chromosome 4"/>
</dbReference>
<evidence type="ECO:0000256" key="2">
    <source>
        <dbReference type="ARBA" id="ARBA00004718"/>
    </source>
</evidence>
<keyword evidence="9" id="KW-0862">Zinc</keyword>
<feature type="domain" description="SP-RING-type" evidence="14">
    <location>
        <begin position="118"/>
        <end position="202"/>
    </location>
</feature>
<keyword evidence="10" id="KW-0539">Nucleus</keyword>
<dbReference type="KEGG" id="btab:109043794"/>
<keyword evidence="7 13" id="KW-0863">Zinc-finger</keyword>
<comment type="subcellular location">
    <subcellularLocation>
        <location evidence="1">Nucleus</location>
    </subcellularLocation>
</comment>
<dbReference type="PANTHER" id="PTHR21330:SF1">
    <property type="entry name" value="E3 SUMO-PROTEIN LIGASE NSE2"/>
    <property type="match status" value="1"/>
</dbReference>
<evidence type="ECO:0000256" key="10">
    <source>
        <dbReference type="ARBA" id="ARBA00023242"/>
    </source>
</evidence>
<evidence type="ECO:0000256" key="6">
    <source>
        <dbReference type="ARBA" id="ARBA00022723"/>
    </source>
</evidence>
<protein>
    <recommendedName>
        <fullName evidence="4">E3 SUMO-protein ligase NSE2</fullName>
    </recommendedName>
    <alternativeName>
        <fullName evidence="11">E3 SUMO-protein transferase NSE2</fullName>
    </alternativeName>
    <alternativeName>
        <fullName evidence="12">Non-structural maintenance of chromosomes element 2 homolog</fullName>
    </alternativeName>
</protein>
<dbReference type="GO" id="GO:0000724">
    <property type="term" value="P:double-strand break repair via homologous recombination"/>
    <property type="evidence" value="ECO:0007669"/>
    <property type="project" value="InterPro"/>
</dbReference>
<dbReference type="CDD" id="cd16651">
    <property type="entry name" value="SPL-RING_NSE2"/>
    <property type="match status" value="1"/>
</dbReference>
<dbReference type="Gene3D" id="3.30.40.10">
    <property type="entry name" value="Zinc/RING finger domain, C3HC4 (zinc finger)"/>
    <property type="match status" value="1"/>
</dbReference>
<dbReference type="GO" id="GO:0030915">
    <property type="term" value="C:Smc5-Smc6 complex"/>
    <property type="evidence" value="ECO:0007669"/>
    <property type="project" value="InterPro"/>
</dbReference>
<gene>
    <name evidence="15" type="ORF">BEMITA_LOCUS8120</name>
</gene>
<keyword evidence="8" id="KW-0833">Ubl conjugation pathway</keyword>
<keyword evidence="16" id="KW-1185">Reference proteome</keyword>
<comment type="pathway">
    <text evidence="2">Protein modification; protein sumoylation.</text>
</comment>
<evidence type="ECO:0000259" key="14">
    <source>
        <dbReference type="PROSITE" id="PS51044"/>
    </source>
</evidence>
<dbReference type="GO" id="GO:0016925">
    <property type="term" value="P:protein sumoylation"/>
    <property type="evidence" value="ECO:0007669"/>
    <property type="project" value="TreeGrafter"/>
</dbReference>
<sequence length="220" mass="25025">MASEEVITQAFDEAIDWVFKSSDLVSEYFEGDEKNQILSELGKTVEELCATDKQFKVSCKCLSKLEETEGHCTYNELKTALKESLEKNREKGKLDFKKHERHIEWKEKLNAAITESAEDEDLVCTEADINIIDPYTKALIQNPIKNKLCGHHYEKTSILSLLQAQKKAIVCPYSGCRSRKFTEADLIEDRQLTRKVQQKVQQKSSQAATSSNVSALNITE</sequence>
<dbReference type="GO" id="GO:0061665">
    <property type="term" value="F:SUMO ligase activity"/>
    <property type="evidence" value="ECO:0007669"/>
    <property type="project" value="TreeGrafter"/>
</dbReference>
<dbReference type="InterPro" id="IPR004181">
    <property type="entry name" value="Znf_MIZ"/>
</dbReference>
<comment type="similarity">
    <text evidence="3">Belongs to the NSE2 family.</text>
</comment>